<organism evidence="4 5">
    <name type="scientific">Micractinium conductrix</name>
    <dbReference type="NCBI Taxonomy" id="554055"/>
    <lineage>
        <taxon>Eukaryota</taxon>
        <taxon>Viridiplantae</taxon>
        <taxon>Chlorophyta</taxon>
        <taxon>core chlorophytes</taxon>
        <taxon>Trebouxiophyceae</taxon>
        <taxon>Chlorellales</taxon>
        <taxon>Chlorellaceae</taxon>
        <taxon>Chlorella clade</taxon>
        <taxon>Micractinium</taxon>
    </lineage>
</organism>
<protein>
    <submittedName>
        <fullName evidence="4">Pseudouridine kinase isoform X1</fullName>
    </submittedName>
</protein>
<feature type="compositionally biased region" description="Low complexity" evidence="2">
    <location>
        <begin position="257"/>
        <end position="272"/>
    </location>
</feature>
<reference evidence="4 5" key="1">
    <citation type="journal article" date="2018" name="Plant J.">
        <title>Genome sequences of Chlorella sorokiniana UTEX 1602 and Micractinium conductrix SAG 241.80: implications to maltose excretion by a green alga.</title>
        <authorList>
            <person name="Arriola M.B."/>
            <person name="Velmurugan N."/>
            <person name="Zhang Y."/>
            <person name="Plunkett M.H."/>
            <person name="Hondzo H."/>
            <person name="Barney B.M."/>
        </authorList>
    </citation>
    <scope>NUCLEOTIDE SEQUENCE [LARGE SCALE GENOMIC DNA]</scope>
    <source>
        <strain evidence="4 5">SAG 241.80</strain>
    </source>
</reference>
<accession>A0A2P6V0B9</accession>
<dbReference type="GO" id="GO:0016301">
    <property type="term" value="F:kinase activity"/>
    <property type="evidence" value="ECO:0007669"/>
    <property type="project" value="UniProtKB-KW"/>
</dbReference>
<dbReference type="PANTHER" id="PTHR42909">
    <property type="entry name" value="ZGC:136858"/>
    <property type="match status" value="1"/>
</dbReference>
<comment type="caution">
    <text evidence="4">The sequence shown here is derived from an EMBL/GenBank/DDBJ whole genome shotgun (WGS) entry which is preliminary data.</text>
</comment>
<proteinExistence type="predicted"/>
<evidence type="ECO:0000259" key="3">
    <source>
        <dbReference type="Pfam" id="PF00294"/>
    </source>
</evidence>
<keyword evidence="4" id="KW-0418">Kinase</keyword>
<evidence type="ECO:0000313" key="4">
    <source>
        <dbReference type="EMBL" id="PSC67542.1"/>
    </source>
</evidence>
<dbReference type="InterPro" id="IPR029056">
    <property type="entry name" value="Ribokinase-like"/>
</dbReference>
<evidence type="ECO:0000313" key="5">
    <source>
        <dbReference type="Proteomes" id="UP000239649"/>
    </source>
</evidence>
<sequence length="475" mass="45947">MTASRRLSVLQLHLRSTPAEPDVDSDAVRSGQLGRHACRAAAAAGPARPASGPPVLVGGMVMDLQAHPSGPMDVQRGGSVPGRVTQSAGGVARNVAEGLARLLLSDGGAPAALPLLVSAVGDDLAGAALLQHWRALGLSTQCVAQLPGAPTPSVSVVFDLGGEVAACVADMALLEGLPPVQLLGGAHVAAALAACPILMLDGNLPQATLEEACRQAAAAGVPIWFEPVSVPKSERAVALLPALAYISPNEKELAAMAAAARRRQQQAQAGKQRGQGSGGGGGGGGGRSCCGGCAGCCCTAGRPAAARQPAAGSAAAAAAGSATATGATAAAAGAEAQLRSQLPDLATLLLAGVRHVVLTLGADGAALCSLSPGRDAVLVLHLPPLPARVVNCSGAGDCLVAGCLYGLTRGATPAAALAHGVAAARAAVESGANVPPGLGAAAVRAGAAAAAARGTALRFALPCSCGAGVQAAPDC</sequence>
<dbReference type="PANTHER" id="PTHR42909:SF1">
    <property type="entry name" value="CARBOHYDRATE KINASE PFKB DOMAIN-CONTAINING PROTEIN"/>
    <property type="match status" value="1"/>
</dbReference>
<keyword evidence="4" id="KW-0808">Transferase</keyword>
<dbReference type="OrthoDB" id="512207at2759"/>
<dbReference type="Pfam" id="PF00294">
    <property type="entry name" value="PfkB"/>
    <property type="match status" value="2"/>
</dbReference>
<keyword evidence="5" id="KW-1185">Reference proteome</keyword>
<keyword evidence="1" id="KW-0479">Metal-binding</keyword>
<dbReference type="SUPFAM" id="SSF53613">
    <property type="entry name" value="Ribokinase-like"/>
    <property type="match status" value="1"/>
</dbReference>
<evidence type="ECO:0000256" key="2">
    <source>
        <dbReference type="SAM" id="MobiDB-lite"/>
    </source>
</evidence>
<name>A0A2P6V0B9_9CHLO</name>
<dbReference type="InterPro" id="IPR011611">
    <property type="entry name" value="PfkB_dom"/>
</dbReference>
<dbReference type="EMBL" id="LHPF02000056">
    <property type="protein sequence ID" value="PSC67542.1"/>
    <property type="molecule type" value="Genomic_DNA"/>
</dbReference>
<dbReference type="Gene3D" id="3.40.1190.20">
    <property type="match status" value="2"/>
</dbReference>
<dbReference type="GO" id="GO:0046872">
    <property type="term" value="F:metal ion binding"/>
    <property type="evidence" value="ECO:0007669"/>
    <property type="project" value="UniProtKB-KW"/>
</dbReference>
<dbReference type="AlphaFoldDB" id="A0A2P6V0B9"/>
<feature type="domain" description="Carbohydrate kinase PfkB" evidence="3">
    <location>
        <begin position="347"/>
        <end position="430"/>
    </location>
</feature>
<dbReference type="Proteomes" id="UP000239649">
    <property type="component" value="Unassembled WGS sequence"/>
</dbReference>
<dbReference type="GO" id="GO:0016798">
    <property type="term" value="F:hydrolase activity, acting on glycosyl bonds"/>
    <property type="evidence" value="ECO:0007669"/>
    <property type="project" value="TreeGrafter"/>
</dbReference>
<dbReference type="GO" id="GO:0004730">
    <property type="term" value="F:pseudouridylate synthase activity"/>
    <property type="evidence" value="ECO:0007669"/>
    <property type="project" value="TreeGrafter"/>
</dbReference>
<dbReference type="GO" id="GO:0005737">
    <property type="term" value="C:cytoplasm"/>
    <property type="evidence" value="ECO:0007669"/>
    <property type="project" value="TreeGrafter"/>
</dbReference>
<feature type="region of interest" description="Disordered" evidence="2">
    <location>
        <begin position="257"/>
        <end position="281"/>
    </location>
</feature>
<dbReference type="STRING" id="554055.A0A2P6V0B9"/>
<feature type="domain" description="Carbohydrate kinase PfkB" evidence="3">
    <location>
        <begin position="56"/>
        <end position="270"/>
    </location>
</feature>
<evidence type="ECO:0000256" key="1">
    <source>
        <dbReference type="ARBA" id="ARBA00022723"/>
    </source>
</evidence>
<gene>
    <name evidence="4" type="ORF">C2E20_8816</name>
</gene>